<dbReference type="Gene3D" id="3.50.30.30">
    <property type="match status" value="1"/>
</dbReference>
<dbReference type="InterPro" id="IPR001842">
    <property type="entry name" value="Peptidase_M36"/>
</dbReference>
<evidence type="ECO:0000313" key="13">
    <source>
        <dbReference type="EMBL" id="TQF10659.1"/>
    </source>
</evidence>
<dbReference type="PANTHER" id="PTHR33478">
    <property type="entry name" value="EXTRACELLULAR METALLOPROTEINASE MEP"/>
    <property type="match status" value="1"/>
</dbReference>
<dbReference type="OrthoDB" id="5377264at2"/>
<dbReference type="SUPFAM" id="SSF55486">
    <property type="entry name" value="Metalloproteases ('zincins'), catalytic domain"/>
    <property type="match status" value="1"/>
</dbReference>
<organism evidence="13 14">
    <name type="scientific">Myxococcus llanfairpwllgwyngyllgogerychwyrndrobwllllantysiliogogogochensis</name>
    <dbReference type="NCBI Taxonomy" id="2590453"/>
    <lineage>
        <taxon>Bacteria</taxon>
        <taxon>Pseudomonadati</taxon>
        <taxon>Myxococcota</taxon>
        <taxon>Myxococcia</taxon>
        <taxon>Myxococcales</taxon>
        <taxon>Cystobacterineae</taxon>
        <taxon>Myxococcaceae</taxon>
        <taxon>Myxococcus</taxon>
    </lineage>
</organism>
<dbReference type="Proteomes" id="UP000315369">
    <property type="component" value="Unassembled WGS sequence"/>
</dbReference>
<evidence type="ECO:0000256" key="10">
    <source>
        <dbReference type="ARBA" id="ARBA00023145"/>
    </source>
</evidence>
<sequence length="1316" mass="142585">MRLSGLFASVVLVTVFPVLARERLPTVDVFTTAPSSSLAHLARPDAPGLSIAHEEERLGVPTFVWGDGTQAKVSASAAPQRPEQVARGLLERYAPVYRLERTDADHVPVTAVQRLPSGGGIVTFGQRVEGIEVFRQSLKVLLDSRQSLVAMSGHLSPVGSTPRFSKGAAFILQPREAIARAYRDLEGHALPPASLAETGPARPPYQSFELSPGPRTVRLRGTTRTKPVYYPMPDALVPAHYVELGTESVTEGPGDLYAYVIAADDGRLLVRHSLTRESEAFTYKVWADTASPFVPLHDPTGHQGSPHPTGLPDGYQAPLVAPNLVTLRNAPFSRNDPWLAPSATRTEGNNVEAYADLVDPYGEYGPGDLYAILSEAGVFSHGYDHRHGPSITDEQQMAGITHAFFVTNFLHDWFYDSGFDEAAGNAQHDNFGRGGLEEDSMVVGTQVFWARNNAMMDTPADGARPLMTLLIYDNRSARDLYVQTSGGTQGPFMLGFADYGPQVFDVSANAVLAVDGVAGGTVNDACEPLTNAAEVQGKVAVVDGGRRCDSLIKAMHAQQAGAVAVLIAPRNLVWRAEGFPGRSSVVTIPLAGVTTETGALVRAALEEGETTLRLVRGGPARDGALDSGLLAHEWMHYMSNRLVGDGVGLLNGQGASMGEGWSDFAALLLKARAEDAQLPANAHFSGVYVPNGYIRAAEANQAYYWGIRRYPYTTDLGRNPLTFRFIQDGVSLPEGIPFNGEPAQWPNAEFHNSGEVWAVMLWECYVALLRDTERLSFEEAQSRMKEYLVASLKLTPVDPTFLEARDALLAAALARDSRDFELFSQAFARRGAGLRAVAPHRDSLDHAGVVESFYSGKDLSLVRLELIQGARSCDDDGILDAGEQARVRLTVRNAGTGRLERSTLTATSDSGDLIFPEGSTWSIPPSAPFQEVRAEFPVELLGGTSRRWLNMSLAFRDEAQTVPGDQTASLPLWVSRDEVLASSATETVDAERHSWRFEHDPLDSRRSWVREVSAEGGYLFHAPNLNHVGLRALVSPPLQVATDRPLRFSFRHRHDIETYFEDEAPPVYLDGAVIELSTDDGQTWTDLGEAATPTYNAFLEDPWGYENPLAGRPVYSARNSAYPAFEAVSVDLGMTYAGQTVRVRFLYGTDFIDSVFATIAGWDVDDLHFEGLVNTPFTTVVDDAGLCLNQAPVVSPVPEQEVNEESRVEVTAEGTDPEGDALTYAWTQTSGPPVTLEGATTATVRFTGPKVKEPTEVKLRVVASDGKLQSAPVEAVVRIRDSKPDGCDDCATGGPGASLAWLLTALGLAAQKRRPS</sequence>
<dbReference type="Gene3D" id="3.10.170.10">
    <property type="match status" value="1"/>
</dbReference>
<dbReference type="EMBL" id="VIFM01000239">
    <property type="protein sequence ID" value="TQF10659.1"/>
    <property type="molecule type" value="Genomic_DNA"/>
</dbReference>
<dbReference type="InterPro" id="IPR046450">
    <property type="entry name" value="PA_dom_sf"/>
</dbReference>
<reference evidence="13 14" key="1">
    <citation type="submission" date="2019-06" db="EMBL/GenBank/DDBJ databases">
        <authorList>
            <person name="Livingstone P."/>
            <person name="Whitworth D."/>
        </authorList>
    </citation>
    <scope>NUCLEOTIDE SEQUENCE [LARGE SCALE GENOMIC DNA]</scope>
    <source>
        <strain evidence="13 14">AM401</strain>
    </source>
</reference>
<evidence type="ECO:0000256" key="4">
    <source>
        <dbReference type="ARBA" id="ARBA00022525"/>
    </source>
</evidence>
<dbReference type="Gene3D" id="2.60.40.10">
    <property type="entry name" value="Immunoglobulins"/>
    <property type="match status" value="1"/>
</dbReference>
<accession>A0A540WNR5</accession>
<dbReference type="Gene3D" id="2.60.120.260">
    <property type="entry name" value="Galactose-binding domain-like"/>
    <property type="match status" value="1"/>
</dbReference>
<keyword evidence="8" id="KW-0862">Zinc</keyword>
<keyword evidence="5" id="KW-0645">Protease</keyword>
<gene>
    <name evidence="13" type="ORF">FJV41_38340</name>
</gene>
<keyword evidence="7" id="KW-0378">Hydrolase</keyword>
<dbReference type="RefSeq" id="WP_141647571.1">
    <property type="nucleotide sequence ID" value="NZ_VIFM01000239.1"/>
</dbReference>
<dbReference type="Pfam" id="PF02128">
    <property type="entry name" value="Peptidase_M36"/>
    <property type="match status" value="1"/>
</dbReference>
<dbReference type="InterPro" id="IPR003137">
    <property type="entry name" value="PA_domain"/>
</dbReference>
<dbReference type="InterPro" id="IPR013783">
    <property type="entry name" value="Ig-like_fold"/>
</dbReference>
<evidence type="ECO:0000256" key="8">
    <source>
        <dbReference type="ARBA" id="ARBA00022833"/>
    </source>
</evidence>
<keyword evidence="10" id="KW-0865">Zymogen</keyword>
<keyword evidence="9" id="KW-0482">Metalloprotease</keyword>
<evidence type="ECO:0000256" key="7">
    <source>
        <dbReference type="ARBA" id="ARBA00022801"/>
    </source>
</evidence>
<dbReference type="SUPFAM" id="SSF52025">
    <property type="entry name" value="PA domain"/>
    <property type="match status" value="1"/>
</dbReference>
<dbReference type="Pfam" id="PF02225">
    <property type="entry name" value="PA"/>
    <property type="match status" value="1"/>
</dbReference>
<evidence type="ECO:0000256" key="2">
    <source>
        <dbReference type="ARBA" id="ARBA00004613"/>
    </source>
</evidence>
<dbReference type="CDD" id="cd04818">
    <property type="entry name" value="PA_subtilisin_1"/>
    <property type="match status" value="1"/>
</dbReference>
<dbReference type="InterPro" id="IPR027268">
    <property type="entry name" value="Peptidase_M4/M1_CTD_sf"/>
</dbReference>
<keyword evidence="6" id="KW-0479">Metal-binding</keyword>
<comment type="caution">
    <text evidence="13">The sequence shown here is derived from an EMBL/GenBank/DDBJ whole genome shotgun (WGS) entry which is preliminary data.</text>
</comment>
<dbReference type="GO" id="GO:0008270">
    <property type="term" value="F:zinc ion binding"/>
    <property type="evidence" value="ECO:0007669"/>
    <property type="project" value="InterPro"/>
</dbReference>
<dbReference type="InterPro" id="IPR050371">
    <property type="entry name" value="Fungal_virulence_M36"/>
</dbReference>
<dbReference type="GO" id="GO:0004222">
    <property type="term" value="F:metalloendopeptidase activity"/>
    <property type="evidence" value="ECO:0007669"/>
    <property type="project" value="InterPro"/>
</dbReference>
<proteinExistence type="inferred from homology"/>
<evidence type="ECO:0000256" key="9">
    <source>
        <dbReference type="ARBA" id="ARBA00023049"/>
    </source>
</evidence>
<evidence type="ECO:0000313" key="14">
    <source>
        <dbReference type="Proteomes" id="UP000315369"/>
    </source>
</evidence>
<dbReference type="NCBIfam" id="NF038112">
    <property type="entry name" value="myxo_dep_M36"/>
    <property type="match status" value="1"/>
</dbReference>
<evidence type="ECO:0000256" key="5">
    <source>
        <dbReference type="ARBA" id="ARBA00022670"/>
    </source>
</evidence>
<evidence type="ECO:0000259" key="12">
    <source>
        <dbReference type="Pfam" id="PF02225"/>
    </source>
</evidence>
<comment type="similarity">
    <text evidence="3">Belongs to the peptidase M36 family.</text>
</comment>
<protein>
    <recommendedName>
        <fullName evidence="12">PA domain-containing protein</fullName>
    </recommendedName>
</protein>
<dbReference type="GO" id="GO:0006508">
    <property type="term" value="P:proteolysis"/>
    <property type="evidence" value="ECO:0007669"/>
    <property type="project" value="UniProtKB-KW"/>
</dbReference>
<comment type="cofactor">
    <cofactor evidence="1">
        <name>Zn(2+)</name>
        <dbReference type="ChEBI" id="CHEBI:29105"/>
    </cofactor>
</comment>
<dbReference type="Gene3D" id="1.10.390.10">
    <property type="entry name" value="Neutral Protease Domain 2"/>
    <property type="match status" value="1"/>
</dbReference>
<evidence type="ECO:0000256" key="3">
    <source>
        <dbReference type="ARBA" id="ARBA00006006"/>
    </source>
</evidence>
<dbReference type="Pfam" id="PF22352">
    <property type="entry name" value="K319L-like_PKD"/>
    <property type="match status" value="1"/>
</dbReference>
<feature type="domain" description="PA" evidence="12">
    <location>
        <begin position="522"/>
        <end position="599"/>
    </location>
</feature>
<comment type="subcellular location">
    <subcellularLocation>
        <location evidence="2">Secreted</location>
    </subcellularLocation>
</comment>
<feature type="region of interest" description="Disordered" evidence="11">
    <location>
        <begin position="191"/>
        <end position="213"/>
    </location>
</feature>
<dbReference type="GO" id="GO:0005615">
    <property type="term" value="C:extracellular space"/>
    <property type="evidence" value="ECO:0007669"/>
    <property type="project" value="InterPro"/>
</dbReference>
<evidence type="ECO:0000256" key="1">
    <source>
        <dbReference type="ARBA" id="ARBA00001947"/>
    </source>
</evidence>
<evidence type="ECO:0000256" key="6">
    <source>
        <dbReference type="ARBA" id="ARBA00022723"/>
    </source>
</evidence>
<evidence type="ECO:0000256" key="11">
    <source>
        <dbReference type="SAM" id="MobiDB-lite"/>
    </source>
</evidence>
<keyword evidence="14" id="KW-1185">Reference proteome</keyword>
<name>A0A540WNR5_9BACT</name>
<dbReference type="PANTHER" id="PTHR33478:SF1">
    <property type="entry name" value="EXTRACELLULAR METALLOPROTEINASE MEP"/>
    <property type="match status" value="1"/>
</dbReference>
<keyword evidence="4" id="KW-0964">Secreted</keyword>